<dbReference type="PANTHER" id="PTHR24321">
    <property type="entry name" value="DEHYDROGENASES, SHORT CHAIN"/>
    <property type="match status" value="1"/>
</dbReference>
<name>A0ABN0VMU7_9GAMM</name>
<dbReference type="EMBL" id="BAAAFR010000001">
    <property type="protein sequence ID" value="GAA0310636.1"/>
    <property type="molecule type" value="Genomic_DNA"/>
</dbReference>
<dbReference type="Proteomes" id="UP001501787">
    <property type="component" value="Unassembled WGS sequence"/>
</dbReference>
<reference evidence="3 4" key="1">
    <citation type="journal article" date="2019" name="Int. J. Syst. Evol. Microbiol.">
        <title>The Global Catalogue of Microorganisms (GCM) 10K type strain sequencing project: providing services to taxonomists for standard genome sequencing and annotation.</title>
        <authorList>
            <consortium name="The Broad Institute Genomics Platform"/>
            <consortium name="The Broad Institute Genome Sequencing Center for Infectious Disease"/>
            <person name="Wu L."/>
            <person name="Ma J."/>
        </authorList>
    </citation>
    <scope>NUCLEOTIDE SEQUENCE [LARGE SCALE GENOMIC DNA]</scope>
    <source>
        <strain evidence="3 4">JCM 16343</strain>
    </source>
</reference>
<dbReference type="Pfam" id="PF13561">
    <property type="entry name" value="adh_short_C2"/>
    <property type="match status" value="1"/>
</dbReference>
<dbReference type="SUPFAM" id="SSF51735">
    <property type="entry name" value="NAD(P)-binding Rossmann-fold domains"/>
    <property type="match status" value="1"/>
</dbReference>
<evidence type="ECO:0000313" key="4">
    <source>
        <dbReference type="Proteomes" id="UP001501787"/>
    </source>
</evidence>
<evidence type="ECO:0000256" key="1">
    <source>
        <dbReference type="ARBA" id="ARBA00006484"/>
    </source>
</evidence>
<dbReference type="RefSeq" id="WP_201503996.1">
    <property type="nucleotide sequence ID" value="NZ_BAAAFR010000001.1"/>
</dbReference>
<sequence>MRLKNKIALITGAAQGIGQAIAELFASEGATVIVSDINDDKGEQVCRDINAKYANNKGTQMARYIHLDVGIEADWAAAQQTIKAAYQGLDIVVNNAGITGFLETTGAHDPEHLDMQSWHKVHQTNLDGVALGCKTAIALMKMRSLDQRHTGSIVNISSRSGIVGIPLAAAYASSKAAVRNHSKSVALYCAQKGYHIRCNSIHPAAIFTPMWDAMLGEGDAREQGIAAISKDIPLGYMGEVMDVAYAALYLASDEAKYVTGIELNIDGGILAGSAAVPAE</sequence>
<evidence type="ECO:0000313" key="3">
    <source>
        <dbReference type="EMBL" id="GAA0310636.1"/>
    </source>
</evidence>
<proteinExistence type="inferred from homology"/>
<organism evidence="3 4">
    <name type="scientific">Psychrobacter aestuarii</name>
    <dbReference type="NCBI Taxonomy" id="556327"/>
    <lineage>
        <taxon>Bacteria</taxon>
        <taxon>Pseudomonadati</taxon>
        <taxon>Pseudomonadota</taxon>
        <taxon>Gammaproteobacteria</taxon>
        <taxon>Moraxellales</taxon>
        <taxon>Moraxellaceae</taxon>
        <taxon>Psychrobacter</taxon>
    </lineage>
</organism>
<dbReference type="PRINTS" id="PR00080">
    <property type="entry name" value="SDRFAMILY"/>
</dbReference>
<gene>
    <name evidence="3" type="ORF">GCM10009129_04910</name>
</gene>
<comment type="similarity">
    <text evidence="1">Belongs to the short-chain dehydrogenases/reductases (SDR) family.</text>
</comment>
<dbReference type="Gene3D" id="3.40.50.720">
    <property type="entry name" value="NAD(P)-binding Rossmann-like Domain"/>
    <property type="match status" value="1"/>
</dbReference>
<comment type="caution">
    <text evidence="3">The sequence shown here is derived from an EMBL/GenBank/DDBJ whole genome shotgun (WGS) entry which is preliminary data.</text>
</comment>
<protein>
    <submittedName>
        <fullName evidence="3">Glucose 1-dehydrogenase</fullName>
    </submittedName>
</protein>
<keyword evidence="2" id="KW-0560">Oxidoreductase</keyword>
<dbReference type="PRINTS" id="PR00081">
    <property type="entry name" value="GDHRDH"/>
</dbReference>
<dbReference type="PANTHER" id="PTHR24321:SF15">
    <property type="entry name" value="OXIDOREDUCTASE UCPA"/>
    <property type="match status" value="1"/>
</dbReference>
<dbReference type="InterPro" id="IPR036291">
    <property type="entry name" value="NAD(P)-bd_dom_sf"/>
</dbReference>
<accession>A0ABN0VMU7</accession>
<dbReference type="InterPro" id="IPR002347">
    <property type="entry name" value="SDR_fam"/>
</dbReference>
<evidence type="ECO:0000256" key="2">
    <source>
        <dbReference type="ARBA" id="ARBA00023002"/>
    </source>
</evidence>
<keyword evidence="4" id="KW-1185">Reference proteome</keyword>